<feature type="binding site" evidence="7">
    <location>
        <begin position="100"/>
        <end position="106"/>
    </location>
    <ligand>
        <name>ATP</name>
        <dbReference type="ChEBI" id="CHEBI:30616"/>
    </ligand>
</feature>
<dbReference type="InterPro" id="IPR035911">
    <property type="entry name" value="MurE/MurF_N"/>
</dbReference>
<dbReference type="EMBL" id="CP118166">
    <property type="protein sequence ID" value="WDI30389.1"/>
    <property type="molecule type" value="Genomic_DNA"/>
</dbReference>
<dbReference type="Pfam" id="PF02875">
    <property type="entry name" value="Mur_ligase_C"/>
    <property type="match status" value="1"/>
</dbReference>
<evidence type="ECO:0000259" key="11">
    <source>
        <dbReference type="Pfam" id="PF08245"/>
    </source>
</evidence>
<feature type="domain" description="Mur ligase N-terminal catalytic" evidence="9">
    <location>
        <begin position="17"/>
        <end position="88"/>
    </location>
</feature>
<name>A0AAF0CEL4_9PROT</name>
<evidence type="ECO:0000256" key="2">
    <source>
        <dbReference type="ARBA" id="ARBA00022618"/>
    </source>
</evidence>
<dbReference type="InterPro" id="IPR036615">
    <property type="entry name" value="Mur_ligase_C_dom_sf"/>
</dbReference>
<feature type="domain" description="Mur ligase C-terminal" evidence="10">
    <location>
        <begin position="323"/>
        <end position="446"/>
    </location>
</feature>
<dbReference type="Gene3D" id="3.90.190.20">
    <property type="entry name" value="Mur ligase, C-terminal domain"/>
    <property type="match status" value="1"/>
</dbReference>
<feature type="binding site" evidence="7">
    <location>
        <begin position="142"/>
        <end position="143"/>
    </location>
    <ligand>
        <name>UDP-N-acetyl-alpha-D-muramoyl-L-alanyl-D-glutamate</name>
        <dbReference type="ChEBI" id="CHEBI:83900"/>
    </ligand>
</feature>
<evidence type="ECO:0000256" key="1">
    <source>
        <dbReference type="ARBA" id="ARBA00005898"/>
    </source>
</evidence>
<dbReference type="Pfam" id="PF08245">
    <property type="entry name" value="Mur_ligase_M"/>
    <property type="match status" value="1"/>
</dbReference>
<comment type="function">
    <text evidence="7">Catalyzes the addition of meso-diaminopimelic acid to the nucleotide precursor UDP-N-acetylmuramoyl-L-alanyl-D-glutamate (UMAG) in the biosynthesis of bacterial cell-wall peptidoglycan.</text>
</comment>
<evidence type="ECO:0000256" key="3">
    <source>
        <dbReference type="ARBA" id="ARBA00022960"/>
    </source>
</evidence>
<evidence type="ECO:0000256" key="5">
    <source>
        <dbReference type="ARBA" id="ARBA00023306"/>
    </source>
</evidence>
<keyword evidence="6 7" id="KW-0961">Cell wall biogenesis/degradation</keyword>
<comment type="PTM">
    <text evidence="7">Carboxylation is probably crucial for Mg(2+) binding and, consequently, for the gamma-phosphate positioning of ATP.</text>
</comment>
<keyword evidence="7" id="KW-0067">ATP-binding</keyword>
<keyword evidence="7" id="KW-0460">Magnesium</keyword>
<comment type="catalytic activity">
    <reaction evidence="7">
        <text>UDP-N-acetyl-alpha-D-muramoyl-L-alanyl-D-glutamate + meso-2,6-diaminopimelate + ATP = UDP-N-acetyl-alpha-D-muramoyl-L-alanyl-gamma-D-glutamyl-meso-2,6-diaminopimelate + ADP + phosphate + H(+)</text>
        <dbReference type="Rhea" id="RHEA:23676"/>
        <dbReference type="ChEBI" id="CHEBI:15378"/>
        <dbReference type="ChEBI" id="CHEBI:30616"/>
        <dbReference type="ChEBI" id="CHEBI:43474"/>
        <dbReference type="ChEBI" id="CHEBI:57791"/>
        <dbReference type="ChEBI" id="CHEBI:83900"/>
        <dbReference type="ChEBI" id="CHEBI:83905"/>
        <dbReference type="ChEBI" id="CHEBI:456216"/>
        <dbReference type="EC" id="6.3.2.13"/>
    </reaction>
</comment>
<sequence length="479" mass="50572">MKLSELSGETFSPDPVIAGLTADSRAVTRGFLFAALPGVNFDGAKFIPQAEENGACAVLARPGVASRLPIVVDTEPRKRLSQMAARFYPRQPQTIAGITGTNGKTSTARFTAQIWQRLGKVSGSLGTLGAQAENYDRNLIHTTPDPVMLHQTLQEMADEGVTHLAMEVSSHGLVQNRADGVKFKIAAFTNITQDHLDYHASFNEYFAAKARLFDELVSDEGVVVVNADGEGAEEIVNLVKKRGLRVITTGVKGESVQITEAVPQLSGLNLSIVVDGKTYVVTTPLIGAFQAENVALAVGVAMASGAGAGDIIPLLEYITGAPGRMQMVSSINGAGVYVDYAHTPDAVATALKAIRPHAKGRVVTIIGAGGDRDKAKRPLMGAAAFENADTVIVTDDNPRNEGPAAIRKQVMEGCPDAQEIGDREEAIAAGVAMLKDGDVLLILGKGHETGQVVGDKILPFDDAEVASRAIANRMKELGR</sequence>
<dbReference type="GO" id="GO:0000287">
    <property type="term" value="F:magnesium ion binding"/>
    <property type="evidence" value="ECO:0007669"/>
    <property type="project" value="UniProtKB-UniRule"/>
</dbReference>
<dbReference type="Proteomes" id="UP001214043">
    <property type="component" value="Chromosome"/>
</dbReference>
<comment type="similarity">
    <text evidence="1 7">Belongs to the MurCDEF family. MurE subfamily.</text>
</comment>
<feature type="binding site" evidence="7">
    <location>
        <position position="372"/>
    </location>
    <ligand>
        <name>meso-2,6-diaminopimelate</name>
        <dbReference type="ChEBI" id="CHEBI:57791"/>
    </ligand>
</feature>
<keyword evidence="7" id="KW-0547">Nucleotide-binding</keyword>
<keyword evidence="4 7" id="KW-0573">Peptidoglycan synthesis</keyword>
<evidence type="ECO:0000259" key="10">
    <source>
        <dbReference type="Pfam" id="PF02875"/>
    </source>
</evidence>
<dbReference type="EC" id="6.3.2.13" evidence="7"/>
<keyword evidence="3 7" id="KW-0133">Cell shape</keyword>
<feature type="short sequence motif" description="Meso-diaminopimelate recognition motif" evidence="7">
    <location>
        <begin position="396"/>
        <end position="399"/>
    </location>
</feature>
<comment type="caution">
    <text evidence="7">Lacks conserved residue(s) required for the propagation of feature annotation.</text>
</comment>
<feature type="binding site" evidence="7">
    <location>
        <position position="169"/>
    </location>
    <ligand>
        <name>UDP-N-acetyl-alpha-D-muramoyl-L-alanyl-D-glutamate</name>
        <dbReference type="ChEBI" id="CHEBI:83900"/>
    </ligand>
</feature>
<dbReference type="InterPro" id="IPR000713">
    <property type="entry name" value="Mur_ligase_N"/>
</dbReference>
<feature type="binding site" evidence="7">
    <location>
        <position position="175"/>
    </location>
    <ligand>
        <name>UDP-N-acetyl-alpha-D-muramoyl-L-alanyl-D-glutamate</name>
        <dbReference type="ChEBI" id="CHEBI:83900"/>
    </ligand>
</feature>
<dbReference type="InterPro" id="IPR005761">
    <property type="entry name" value="UDP-N-AcMur-Glu-dNH2Pim_ligase"/>
</dbReference>
<dbReference type="PANTHER" id="PTHR23135">
    <property type="entry name" value="MUR LIGASE FAMILY MEMBER"/>
    <property type="match status" value="1"/>
</dbReference>
<evidence type="ECO:0000256" key="7">
    <source>
        <dbReference type="HAMAP-Rule" id="MF_00208"/>
    </source>
</evidence>
<dbReference type="GO" id="GO:0005737">
    <property type="term" value="C:cytoplasm"/>
    <property type="evidence" value="ECO:0007669"/>
    <property type="project" value="UniProtKB-SubCell"/>
</dbReference>
<proteinExistence type="inferred from homology"/>
<dbReference type="NCBIfam" id="NF001124">
    <property type="entry name" value="PRK00139.1-2"/>
    <property type="match status" value="1"/>
</dbReference>
<evidence type="ECO:0000259" key="9">
    <source>
        <dbReference type="Pfam" id="PF01225"/>
    </source>
</evidence>
<dbReference type="SUPFAM" id="SSF63418">
    <property type="entry name" value="MurE/MurF N-terminal domain"/>
    <property type="match status" value="1"/>
</dbReference>
<dbReference type="GO" id="GO:0008765">
    <property type="term" value="F:UDP-N-acetylmuramoylalanyl-D-glutamate-2,6-diaminopimelate ligase activity"/>
    <property type="evidence" value="ECO:0007669"/>
    <property type="project" value="UniProtKB-UniRule"/>
</dbReference>
<dbReference type="GO" id="GO:0009252">
    <property type="term" value="P:peptidoglycan biosynthetic process"/>
    <property type="evidence" value="ECO:0007669"/>
    <property type="project" value="UniProtKB-UniRule"/>
</dbReference>
<dbReference type="RefSeq" id="WP_274492190.1">
    <property type="nucleotide sequence ID" value="NZ_CP118166.1"/>
</dbReference>
<keyword evidence="13" id="KW-1185">Reference proteome</keyword>
<keyword evidence="7 12" id="KW-0436">Ligase</keyword>
<feature type="binding site" evidence="7">
    <location>
        <position position="177"/>
    </location>
    <ligand>
        <name>UDP-N-acetyl-alpha-D-muramoyl-L-alanyl-D-glutamate</name>
        <dbReference type="ChEBI" id="CHEBI:83900"/>
    </ligand>
</feature>
<dbReference type="GO" id="GO:0051301">
    <property type="term" value="P:cell division"/>
    <property type="evidence" value="ECO:0007669"/>
    <property type="project" value="UniProtKB-KW"/>
</dbReference>
<keyword evidence="5 7" id="KW-0131">Cell cycle</keyword>
<dbReference type="AlphaFoldDB" id="A0AAF0CEL4"/>
<dbReference type="Pfam" id="PF01225">
    <property type="entry name" value="Mur_ligase"/>
    <property type="match status" value="1"/>
</dbReference>
<dbReference type="GO" id="GO:0005524">
    <property type="term" value="F:ATP binding"/>
    <property type="evidence" value="ECO:0007669"/>
    <property type="project" value="UniProtKB-UniRule"/>
</dbReference>
<dbReference type="Gene3D" id="3.40.1190.10">
    <property type="entry name" value="Mur-like, catalytic domain"/>
    <property type="match status" value="1"/>
</dbReference>
<dbReference type="GO" id="GO:0008360">
    <property type="term" value="P:regulation of cell shape"/>
    <property type="evidence" value="ECO:0007669"/>
    <property type="project" value="UniProtKB-KW"/>
</dbReference>
<evidence type="ECO:0000256" key="6">
    <source>
        <dbReference type="ARBA" id="ARBA00023316"/>
    </source>
</evidence>
<feature type="binding site" evidence="7">
    <location>
        <begin position="396"/>
        <end position="399"/>
    </location>
    <ligand>
        <name>meso-2,6-diaminopimelate</name>
        <dbReference type="ChEBI" id="CHEBI:57791"/>
    </ligand>
</feature>
<reference evidence="12" key="1">
    <citation type="submission" date="2023-02" db="EMBL/GenBank/DDBJ databases">
        <title>Genome sequence of Hyphococcus flavus.</title>
        <authorList>
            <person name="Rong J.-C."/>
            <person name="Zhao Q."/>
            <person name="Yi M."/>
            <person name="Wu J.-Y."/>
        </authorList>
    </citation>
    <scope>NUCLEOTIDE SEQUENCE</scope>
    <source>
        <strain evidence="12">MCCC 1K03223</strain>
    </source>
</reference>
<keyword evidence="2 7" id="KW-0132">Cell division</keyword>
<dbReference type="NCBIfam" id="NF001126">
    <property type="entry name" value="PRK00139.1-4"/>
    <property type="match status" value="1"/>
</dbReference>
<comment type="subcellular location">
    <subcellularLocation>
        <location evidence="7 8">Cytoplasm</location>
    </subcellularLocation>
</comment>
<dbReference type="PANTHER" id="PTHR23135:SF4">
    <property type="entry name" value="UDP-N-ACETYLMURAMOYL-L-ALANYL-D-GLUTAMATE--2,6-DIAMINOPIMELATE LIGASE MURE HOMOLOG, CHLOROPLASTIC"/>
    <property type="match status" value="1"/>
</dbReference>
<feature type="domain" description="Mur ligase central" evidence="11">
    <location>
        <begin position="98"/>
        <end position="301"/>
    </location>
</feature>
<accession>A0AAF0CEL4</accession>
<gene>
    <name evidence="7" type="primary">murE</name>
    <name evidence="12" type="ORF">PUV54_10510</name>
</gene>
<feature type="binding site" evidence="7">
    <location>
        <position position="444"/>
    </location>
    <ligand>
        <name>meso-2,6-diaminopimelate</name>
        <dbReference type="ChEBI" id="CHEBI:57791"/>
    </ligand>
</feature>
<organism evidence="12 13">
    <name type="scientific">Hyphococcus flavus</name>
    <dbReference type="NCBI Taxonomy" id="1866326"/>
    <lineage>
        <taxon>Bacteria</taxon>
        <taxon>Pseudomonadati</taxon>
        <taxon>Pseudomonadota</taxon>
        <taxon>Alphaproteobacteria</taxon>
        <taxon>Parvularculales</taxon>
        <taxon>Parvularculaceae</taxon>
        <taxon>Hyphococcus</taxon>
    </lineage>
</organism>
<evidence type="ECO:0000313" key="13">
    <source>
        <dbReference type="Proteomes" id="UP001214043"/>
    </source>
</evidence>
<feature type="modified residue" description="N6-carboxylysine" evidence="7">
    <location>
        <position position="209"/>
    </location>
</feature>
<dbReference type="NCBIfam" id="TIGR01085">
    <property type="entry name" value="murE"/>
    <property type="match status" value="1"/>
</dbReference>
<feature type="binding site" evidence="7">
    <location>
        <position position="448"/>
    </location>
    <ligand>
        <name>meso-2,6-diaminopimelate</name>
        <dbReference type="ChEBI" id="CHEBI:57791"/>
    </ligand>
</feature>
<evidence type="ECO:0000313" key="12">
    <source>
        <dbReference type="EMBL" id="WDI30389.1"/>
    </source>
</evidence>
<evidence type="ECO:0000256" key="8">
    <source>
        <dbReference type="RuleBase" id="RU004135"/>
    </source>
</evidence>
<protein>
    <recommendedName>
        <fullName evidence="7">UDP-N-acetylmuramoyl-L-alanyl-D-glutamate--2,6-diaminopimelate ligase</fullName>
        <ecNumber evidence="7">6.3.2.13</ecNumber>
    </recommendedName>
    <alternativeName>
        <fullName evidence="7">Meso-A2pm-adding enzyme</fullName>
    </alternativeName>
    <alternativeName>
        <fullName evidence="7">Meso-diaminopimelate-adding enzyme</fullName>
    </alternativeName>
    <alternativeName>
        <fullName evidence="7">UDP-MurNAc-L-Ala-D-Glu:meso-diaminopimelate ligase</fullName>
    </alternativeName>
    <alternativeName>
        <fullName evidence="7">UDP-MurNAc-tripeptide synthetase</fullName>
    </alternativeName>
    <alternativeName>
        <fullName evidence="7">UDP-N-acetylmuramyl-tripeptide synthetase</fullName>
    </alternativeName>
</protein>
<dbReference type="KEGG" id="hfl:PUV54_10510"/>
<comment type="pathway">
    <text evidence="7 8">Cell wall biogenesis; peptidoglycan biosynthesis.</text>
</comment>
<dbReference type="InterPro" id="IPR036565">
    <property type="entry name" value="Mur-like_cat_sf"/>
</dbReference>
<dbReference type="InterPro" id="IPR004101">
    <property type="entry name" value="Mur_ligase_C"/>
</dbReference>
<keyword evidence="7" id="KW-0963">Cytoplasm</keyword>
<evidence type="ECO:0000256" key="4">
    <source>
        <dbReference type="ARBA" id="ARBA00022984"/>
    </source>
</evidence>
<feature type="binding site" evidence="7">
    <location>
        <position position="24"/>
    </location>
    <ligand>
        <name>UDP-N-acetyl-alpha-D-muramoyl-L-alanyl-D-glutamate</name>
        <dbReference type="ChEBI" id="CHEBI:83900"/>
    </ligand>
</feature>
<dbReference type="InterPro" id="IPR013221">
    <property type="entry name" value="Mur_ligase_cen"/>
</dbReference>
<comment type="cofactor">
    <cofactor evidence="7">
        <name>Mg(2+)</name>
        <dbReference type="ChEBI" id="CHEBI:18420"/>
    </cofactor>
</comment>
<dbReference type="Gene3D" id="3.40.1390.10">
    <property type="entry name" value="MurE/MurF, N-terminal domain"/>
    <property type="match status" value="1"/>
</dbReference>
<dbReference type="HAMAP" id="MF_00208">
    <property type="entry name" value="MurE"/>
    <property type="match status" value="1"/>
</dbReference>
<dbReference type="SUPFAM" id="SSF53244">
    <property type="entry name" value="MurD-like peptide ligases, peptide-binding domain"/>
    <property type="match status" value="1"/>
</dbReference>
<dbReference type="GO" id="GO:0071555">
    <property type="term" value="P:cell wall organization"/>
    <property type="evidence" value="ECO:0007669"/>
    <property type="project" value="UniProtKB-KW"/>
</dbReference>
<dbReference type="SUPFAM" id="SSF53623">
    <property type="entry name" value="MurD-like peptide ligases, catalytic domain"/>
    <property type="match status" value="1"/>
</dbReference>